<feature type="compositionally biased region" description="Basic and acidic residues" evidence="1">
    <location>
        <begin position="205"/>
        <end position="240"/>
    </location>
</feature>
<feature type="region of interest" description="Disordered" evidence="1">
    <location>
        <begin position="205"/>
        <end position="279"/>
    </location>
</feature>
<sequence>MRAKIVGHIFQGILVFIAWAITFSILISPGGTDGRSKWYFTLCWFTAPALIYMSMTPRFERTRKFANAYAFAALDILFCIFWFSAFVAVAAFNAASENRGAAERKLPMTNCSTFANGSAKKCLLSKVTVGLGSVICISFILTGAVSVHALMQYRKNGTFLATNRSSIEAQTKAHTNEAFSSNLDDDGTYAEPGQEHDEHALLHSTETEGGRHPGQRWDESHEDHHDYPGGGYDRHRPVRGDDDESYYGEDVGRRQSPTSHLEGKPNYPAGDYGYRGARS</sequence>
<evidence type="ECO:0000256" key="2">
    <source>
        <dbReference type="SAM" id="Phobius"/>
    </source>
</evidence>
<feature type="transmembrane region" description="Helical" evidence="2">
    <location>
        <begin position="12"/>
        <end position="32"/>
    </location>
</feature>
<comment type="caution">
    <text evidence="3">The sequence shown here is derived from an EMBL/GenBank/DDBJ whole genome shotgun (WGS) entry which is preliminary data.</text>
</comment>
<evidence type="ECO:0000313" key="3">
    <source>
        <dbReference type="EMBL" id="KAH0544404.1"/>
    </source>
</evidence>
<feature type="transmembrane region" description="Helical" evidence="2">
    <location>
        <begin position="68"/>
        <end position="92"/>
    </location>
</feature>
<dbReference type="EMBL" id="JAGHQL010000019">
    <property type="protein sequence ID" value="KAH0544404.1"/>
    <property type="molecule type" value="Genomic_DNA"/>
</dbReference>
<dbReference type="Proteomes" id="UP000698800">
    <property type="component" value="Unassembled WGS sequence"/>
</dbReference>
<gene>
    <name evidence="3" type="ORF">FGG08_001430</name>
</gene>
<dbReference type="PANTHER" id="PTHR37451:SF3">
    <property type="entry name" value="MARVEL DOMAIN-CONTAINING PROTEIN"/>
    <property type="match status" value="1"/>
</dbReference>
<feature type="transmembrane region" description="Helical" evidence="2">
    <location>
        <begin position="127"/>
        <end position="150"/>
    </location>
</feature>
<dbReference type="AlphaFoldDB" id="A0A9P8I6Z3"/>
<keyword evidence="2" id="KW-0812">Transmembrane</keyword>
<proteinExistence type="predicted"/>
<dbReference type="OrthoDB" id="5284712at2759"/>
<feature type="region of interest" description="Disordered" evidence="1">
    <location>
        <begin position="175"/>
        <end position="194"/>
    </location>
</feature>
<reference evidence="3" key="1">
    <citation type="submission" date="2021-03" db="EMBL/GenBank/DDBJ databases">
        <title>Comparative genomics and phylogenomic investigation of the class Geoglossomycetes provide insights into ecological specialization and systematics.</title>
        <authorList>
            <person name="Melie T."/>
            <person name="Pirro S."/>
            <person name="Miller A.N."/>
            <person name="Quandt A."/>
        </authorList>
    </citation>
    <scope>NUCLEOTIDE SEQUENCE</scope>
    <source>
        <strain evidence="3">GBOQ0MN5Z8</strain>
    </source>
</reference>
<keyword evidence="2" id="KW-1133">Transmembrane helix</keyword>
<name>A0A9P8I6Z3_9PEZI</name>
<keyword evidence="4" id="KW-1185">Reference proteome</keyword>
<evidence type="ECO:0008006" key="5">
    <source>
        <dbReference type="Google" id="ProtNLM"/>
    </source>
</evidence>
<evidence type="ECO:0000256" key="1">
    <source>
        <dbReference type="SAM" id="MobiDB-lite"/>
    </source>
</evidence>
<evidence type="ECO:0000313" key="4">
    <source>
        <dbReference type="Proteomes" id="UP000698800"/>
    </source>
</evidence>
<accession>A0A9P8I6Z3</accession>
<organism evidence="3 4">
    <name type="scientific">Glutinoglossum americanum</name>
    <dbReference type="NCBI Taxonomy" id="1670608"/>
    <lineage>
        <taxon>Eukaryota</taxon>
        <taxon>Fungi</taxon>
        <taxon>Dikarya</taxon>
        <taxon>Ascomycota</taxon>
        <taxon>Pezizomycotina</taxon>
        <taxon>Geoglossomycetes</taxon>
        <taxon>Geoglossales</taxon>
        <taxon>Geoglossaceae</taxon>
        <taxon>Glutinoglossum</taxon>
    </lineage>
</organism>
<keyword evidence="2" id="KW-0472">Membrane</keyword>
<feature type="transmembrane region" description="Helical" evidence="2">
    <location>
        <begin position="38"/>
        <end position="56"/>
    </location>
</feature>
<dbReference type="PANTHER" id="PTHR37451">
    <property type="entry name" value="MARVEL DOMAIN"/>
    <property type="match status" value="1"/>
</dbReference>
<protein>
    <recommendedName>
        <fullName evidence="5">MARVEL domain-containing protein</fullName>
    </recommendedName>
</protein>